<evidence type="ECO:0000313" key="12">
    <source>
        <dbReference type="EMBL" id="KAK9160300.1"/>
    </source>
</evidence>
<evidence type="ECO:0000256" key="9">
    <source>
        <dbReference type="ARBA" id="ARBA00023136"/>
    </source>
</evidence>
<dbReference type="Pfam" id="PF00069">
    <property type="entry name" value="Pkinase"/>
    <property type="match status" value="1"/>
</dbReference>
<dbReference type="SMART" id="SM00220">
    <property type="entry name" value="S_TKc"/>
    <property type="match status" value="1"/>
</dbReference>
<dbReference type="InterPro" id="IPR052232">
    <property type="entry name" value="RLK_Ser/Thr-Kinase"/>
</dbReference>
<feature type="domain" description="Protein kinase" evidence="11">
    <location>
        <begin position="3"/>
        <end position="287"/>
    </location>
</feature>
<accession>A0AAP0PYP7</accession>
<evidence type="ECO:0000256" key="8">
    <source>
        <dbReference type="ARBA" id="ARBA00022989"/>
    </source>
</evidence>
<evidence type="ECO:0000259" key="11">
    <source>
        <dbReference type="PROSITE" id="PS50011"/>
    </source>
</evidence>
<dbReference type="PANTHER" id="PTHR47984">
    <property type="entry name" value="OS01G0323000 PROTEIN"/>
    <property type="match status" value="1"/>
</dbReference>
<sequence length="287" mass="31353">MDVMDVHNVGEASNGEMRFAEKGDMGTDEMGFVEKRATLDHPLDRLPDRLPAPTPEDGALALSIILAMNQILFSPEKEFRVEVEAIGRVRHKNLVRLLGYRMEGALMMLVYEYIDNGNLEQWLHGDVGLVSPLTWEIRMNIILGTAKGLAYLHEGLEPKVVHRDVKSSNILLDRHGMLSPHSYSLKYPHSKITDFGISAGLENSVAMGLENGSIYRTFLTVFPSHSFYGCWDPGSWLVGDGSQGGCDKAEVGRPVEAEVEAAAEADRQGGRFGGADRQGGRGGGGGK</sequence>
<evidence type="ECO:0000256" key="7">
    <source>
        <dbReference type="ARBA" id="ARBA00022840"/>
    </source>
</evidence>
<keyword evidence="5" id="KW-0547">Nucleotide-binding</keyword>
<dbReference type="InterPro" id="IPR000719">
    <property type="entry name" value="Prot_kinase_dom"/>
</dbReference>
<evidence type="ECO:0000256" key="3">
    <source>
        <dbReference type="ARBA" id="ARBA00022679"/>
    </source>
</evidence>
<dbReference type="PROSITE" id="PS00108">
    <property type="entry name" value="PROTEIN_KINASE_ST"/>
    <property type="match status" value="1"/>
</dbReference>
<evidence type="ECO:0000256" key="5">
    <source>
        <dbReference type="ARBA" id="ARBA00022741"/>
    </source>
</evidence>
<dbReference type="GO" id="GO:0016020">
    <property type="term" value="C:membrane"/>
    <property type="evidence" value="ECO:0007669"/>
    <property type="project" value="UniProtKB-SubCell"/>
</dbReference>
<dbReference type="InterPro" id="IPR011009">
    <property type="entry name" value="Kinase-like_dom_sf"/>
</dbReference>
<dbReference type="SUPFAM" id="SSF56112">
    <property type="entry name" value="Protein kinase-like (PK-like)"/>
    <property type="match status" value="1"/>
</dbReference>
<organism evidence="12 13">
    <name type="scientific">Stephania yunnanensis</name>
    <dbReference type="NCBI Taxonomy" id="152371"/>
    <lineage>
        <taxon>Eukaryota</taxon>
        <taxon>Viridiplantae</taxon>
        <taxon>Streptophyta</taxon>
        <taxon>Embryophyta</taxon>
        <taxon>Tracheophyta</taxon>
        <taxon>Spermatophyta</taxon>
        <taxon>Magnoliopsida</taxon>
        <taxon>Ranunculales</taxon>
        <taxon>Menispermaceae</taxon>
        <taxon>Menispermoideae</taxon>
        <taxon>Cissampelideae</taxon>
        <taxon>Stephania</taxon>
    </lineage>
</organism>
<keyword evidence="7" id="KW-0067">ATP-binding</keyword>
<gene>
    <name evidence="12" type="ORF">Syun_006641</name>
</gene>
<evidence type="ECO:0000256" key="10">
    <source>
        <dbReference type="SAM" id="MobiDB-lite"/>
    </source>
</evidence>
<reference evidence="12 13" key="1">
    <citation type="submission" date="2024-01" db="EMBL/GenBank/DDBJ databases">
        <title>Genome assemblies of Stephania.</title>
        <authorList>
            <person name="Yang L."/>
        </authorList>
    </citation>
    <scope>NUCLEOTIDE SEQUENCE [LARGE SCALE GENOMIC DNA]</scope>
    <source>
        <strain evidence="12">YNDBR</strain>
        <tissue evidence="12">Leaf</tissue>
    </source>
</reference>
<keyword evidence="9" id="KW-0472">Membrane</keyword>
<feature type="compositionally biased region" description="Gly residues" evidence="10">
    <location>
        <begin position="270"/>
        <end position="287"/>
    </location>
</feature>
<evidence type="ECO:0000256" key="2">
    <source>
        <dbReference type="ARBA" id="ARBA00022553"/>
    </source>
</evidence>
<keyword evidence="13" id="KW-1185">Reference proteome</keyword>
<dbReference type="PANTHER" id="PTHR47984:SF22">
    <property type="entry name" value="OS03G0125600 PROTEIN"/>
    <property type="match status" value="1"/>
</dbReference>
<dbReference type="Proteomes" id="UP001420932">
    <property type="component" value="Unassembled WGS sequence"/>
</dbReference>
<evidence type="ECO:0000256" key="6">
    <source>
        <dbReference type="ARBA" id="ARBA00022777"/>
    </source>
</evidence>
<evidence type="ECO:0000256" key="4">
    <source>
        <dbReference type="ARBA" id="ARBA00022692"/>
    </source>
</evidence>
<evidence type="ECO:0000256" key="1">
    <source>
        <dbReference type="ARBA" id="ARBA00004167"/>
    </source>
</evidence>
<name>A0AAP0PYP7_9MAGN</name>
<dbReference type="GO" id="GO:0005524">
    <property type="term" value="F:ATP binding"/>
    <property type="evidence" value="ECO:0007669"/>
    <property type="project" value="UniProtKB-KW"/>
</dbReference>
<comment type="subcellular location">
    <subcellularLocation>
        <location evidence="1">Membrane</location>
        <topology evidence="1">Single-pass membrane protein</topology>
    </subcellularLocation>
</comment>
<protein>
    <recommendedName>
        <fullName evidence="11">Protein kinase domain-containing protein</fullName>
    </recommendedName>
</protein>
<keyword evidence="4" id="KW-0812">Transmembrane</keyword>
<keyword evidence="6" id="KW-0418">Kinase</keyword>
<dbReference type="AlphaFoldDB" id="A0AAP0PYP7"/>
<keyword evidence="2" id="KW-0597">Phosphoprotein</keyword>
<evidence type="ECO:0000313" key="13">
    <source>
        <dbReference type="Proteomes" id="UP001420932"/>
    </source>
</evidence>
<dbReference type="InterPro" id="IPR008271">
    <property type="entry name" value="Ser/Thr_kinase_AS"/>
</dbReference>
<keyword evidence="3" id="KW-0808">Transferase</keyword>
<dbReference type="EMBL" id="JBBNAF010000003">
    <property type="protein sequence ID" value="KAK9160300.1"/>
    <property type="molecule type" value="Genomic_DNA"/>
</dbReference>
<feature type="region of interest" description="Disordered" evidence="10">
    <location>
        <begin position="261"/>
        <end position="287"/>
    </location>
</feature>
<keyword evidence="8" id="KW-1133">Transmembrane helix</keyword>
<dbReference type="GO" id="GO:0004672">
    <property type="term" value="F:protein kinase activity"/>
    <property type="evidence" value="ECO:0007669"/>
    <property type="project" value="InterPro"/>
</dbReference>
<dbReference type="PROSITE" id="PS50011">
    <property type="entry name" value="PROTEIN_KINASE_DOM"/>
    <property type="match status" value="1"/>
</dbReference>
<proteinExistence type="predicted"/>
<comment type="caution">
    <text evidence="12">The sequence shown here is derived from an EMBL/GenBank/DDBJ whole genome shotgun (WGS) entry which is preliminary data.</text>
</comment>
<dbReference type="Gene3D" id="1.10.510.10">
    <property type="entry name" value="Transferase(Phosphotransferase) domain 1"/>
    <property type="match status" value="1"/>
</dbReference>